<proteinExistence type="evidence at transcript level"/>
<dbReference type="HOGENOM" id="CLU_2964218_0_0_1"/>
<dbReference type="EMBL" id="BT086924">
    <property type="protein sequence ID" value="ACR37277.1"/>
    <property type="molecule type" value="mRNA"/>
</dbReference>
<protein>
    <submittedName>
        <fullName evidence="2">Uncharacterized protein</fullName>
    </submittedName>
</protein>
<evidence type="ECO:0000313" key="2">
    <source>
        <dbReference type="EMBL" id="ACR37277.1"/>
    </source>
</evidence>
<reference evidence="2" key="2">
    <citation type="submission" date="2012-06" db="EMBL/GenBank/DDBJ databases">
        <authorList>
            <person name="Yu Y."/>
            <person name="Currie J."/>
            <person name="Lomeli R."/>
            <person name="Angelova A."/>
            <person name="Collura K."/>
            <person name="Wissotski M."/>
            <person name="Campos D."/>
            <person name="Kudrna D."/>
            <person name="Golser W."/>
            <person name="Ashely E."/>
            <person name="Descour A."/>
            <person name="Fernandes J."/>
            <person name="Soderlund C."/>
            <person name="Walbot V."/>
        </authorList>
    </citation>
    <scope>NUCLEOTIDE SEQUENCE</scope>
    <source>
        <strain evidence="2">B73</strain>
    </source>
</reference>
<dbReference type="AlphaFoldDB" id="C4J7X7"/>
<organism evidence="2">
    <name type="scientific">Zea mays</name>
    <name type="common">Maize</name>
    <dbReference type="NCBI Taxonomy" id="4577"/>
    <lineage>
        <taxon>Eukaryota</taxon>
        <taxon>Viridiplantae</taxon>
        <taxon>Streptophyta</taxon>
        <taxon>Embryophyta</taxon>
        <taxon>Tracheophyta</taxon>
        <taxon>Spermatophyta</taxon>
        <taxon>Magnoliopsida</taxon>
        <taxon>Liliopsida</taxon>
        <taxon>Poales</taxon>
        <taxon>Poaceae</taxon>
        <taxon>PACMAD clade</taxon>
        <taxon>Panicoideae</taxon>
        <taxon>Andropogonodae</taxon>
        <taxon>Andropogoneae</taxon>
        <taxon>Tripsacinae</taxon>
        <taxon>Zea</taxon>
    </lineage>
</organism>
<evidence type="ECO:0000256" key="1">
    <source>
        <dbReference type="SAM" id="MobiDB-lite"/>
    </source>
</evidence>
<feature type="compositionally biased region" description="Basic residues" evidence="1">
    <location>
        <begin position="49"/>
        <end position="59"/>
    </location>
</feature>
<name>C4J7X7_MAIZE</name>
<dbReference type="EMBL" id="BT086996">
    <property type="protein sequence ID" value="ACR37349.1"/>
    <property type="molecule type" value="mRNA"/>
</dbReference>
<feature type="region of interest" description="Disordered" evidence="1">
    <location>
        <begin position="15"/>
        <end position="59"/>
    </location>
</feature>
<reference evidence="2" key="1">
    <citation type="journal article" date="2009" name="PLoS Genet.">
        <title>Sequencing, mapping, and analysis of 27,455 maize full-length cDNAs.</title>
        <authorList>
            <person name="Soderlund C."/>
            <person name="Descour A."/>
            <person name="Kudrna D."/>
            <person name="Bomhoff M."/>
            <person name="Boyd L."/>
            <person name="Currie J."/>
            <person name="Angelova A."/>
            <person name="Collura K."/>
            <person name="Wissotski M."/>
            <person name="Ashley E."/>
            <person name="Morrow D."/>
            <person name="Fernandes J."/>
            <person name="Walbot V."/>
            <person name="Yu Y."/>
        </authorList>
    </citation>
    <scope>NUCLEOTIDE SEQUENCE</scope>
    <source>
        <strain evidence="2">B73</strain>
    </source>
</reference>
<sequence>MQLVRCAWPRKWPPAPPPAVARSGAGIARRHGARLSQCHSTLPSLRRDARGKKRDTRLR</sequence>
<accession>C4J7X7</accession>